<dbReference type="EMBL" id="CP097463">
    <property type="protein sequence ID" value="WAX55564.1"/>
    <property type="molecule type" value="Genomic_DNA"/>
</dbReference>
<dbReference type="Proteomes" id="UP001164693">
    <property type="component" value="Chromosome"/>
</dbReference>
<protein>
    <submittedName>
        <fullName evidence="3">AMP-binding protein</fullName>
    </submittedName>
</protein>
<feature type="domain" description="AMP-dependent synthetase/ligase" evidence="1">
    <location>
        <begin position="14"/>
        <end position="343"/>
    </location>
</feature>
<feature type="domain" description="AMP-binding enzyme C-terminal" evidence="2">
    <location>
        <begin position="400"/>
        <end position="475"/>
    </location>
</feature>
<dbReference type="SUPFAM" id="SSF56801">
    <property type="entry name" value="Acetyl-CoA synthetase-like"/>
    <property type="match status" value="1"/>
</dbReference>
<dbReference type="RefSeq" id="WP_269442082.1">
    <property type="nucleotide sequence ID" value="NZ_CP097463.1"/>
</dbReference>
<sequence>MNGSRACGPSDLVRHRASERPGATALVDATTRLSWAELDAQVNRAAAALRAAGPAPGDRVALSLGTGTDFAVLYLGALRAGLIAVPLNPAYTGPELAHVTADCGAALHLDATAGRALLAAAPAAEDPRADRTGESAAVLLYTSGTDGRTRGAILSVRALMANLDQLAGIEPALLTGTDVLYVPLPLSHVFGLNAGLGMALRVGATAVLADRFDPAASLDAIRAERATAVIGVPGQYAAWLGRPGVAAAFSGVRIAISGSATLTPAVVEGYAALGVPLRNGYGLTEAAPVLAITGPGELPSAGSVGRPIPGVEVELRDADGSVSEPGDPGRVFVRGPNLFSGYWTGGADAADGAAGSGGPDADGWFGTGDLAVLDDSGALRLVGRSAELVVVNGFNVYPAEVESVLAAEPGVAEVAVIGVPDERAGEAVQAYVVPVAGAALHPDDLLAAASRSLARFKLPANITVVDALPHTVTGKITKWMLAARVAGSTEGERDGDG</sequence>
<dbReference type="PANTHER" id="PTHR43767:SF12">
    <property type="entry name" value="AMP-DEPENDENT SYNTHETASE AND LIGASE"/>
    <property type="match status" value="1"/>
</dbReference>
<dbReference type="InterPro" id="IPR000873">
    <property type="entry name" value="AMP-dep_synth/lig_dom"/>
</dbReference>
<proteinExistence type="predicted"/>
<dbReference type="Pfam" id="PF13193">
    <property type="entry name" value="AMP-binding_C"/>
    <property type="match status" value="1"/>
</dbReference>
<dbReference type="InterPro" id="IPR045851">
    <property type="entry name" value="AMP-bd_C_sf"/>
</dbReference>
<evidence type="ECO:0000313" key="4">
    <source>
        <dbReference type="Proteomes" id="UP001164693"/>
    </source>
</evidence>
<reference evidence="3" key="1">
    <citation type="submission" date="2022-05" db="EMBL/GenBank/DDBJ databases">
        <title>Jatrophihabitans sp. SB3-54 whole genome sequence.</title>
        <authorList>
            <person name="Suh M.K."/>
            <person name="Eom M.K."/>
            <person name="Kim J.S."/>
            <person name="Kim H.S."/>
            <person name="Do H.E."/>
            <person name="Shin Y.K."/>
            <person name="Lee J.-S."/>
        </authorList>
    </citation>
    <scope>NUCLEOTIDE SEQUENCE</scope>
    <source>
        <strain evidence="3">SB3-54</strain>
    </source>
</reference>
<dbReference type="Gene3D" id="3.30.300.30">
    <property type="match status" value="1"/>
</dbReference>
<dbReference type="InterPro" id="IPR050237">
    <property type="entry name" value="ATP-dep_AMP-bd_enzyme"/>
</dbReference>
<organism evidence="3 4">
    <name type="scientific">Jatrophihabitans cynanchi</name>
    <dbReference type="NCBI Taxonomy" id="2944128"/>
    <lineage>
        <taxon>Bacteria</taxon>
        <taxon>Bacillati</taxon>
        <taxon>Actinomycetota</taxon>
        <taxon>Actinomycetes</taxon>
        <taxon>Jatrophihabitantales</taxon>
        <taxon>Jatrophihabitantaceae</taxon>
        <taxon>Jatrophihabitans</taxon>
    </lineage>
</organism>
<gene>
    <name evidence="3" type="ORF">M6B22_13555</name>
</gene>
<keyword evidence="4" id="KW-1185">Reference proteome</keyword>
<accession>A0ABY7JT95</accession>
<dbReference type="PANTHER" id="PTHR43767">
    <property type="entry name" value="LONG-CHAIN-FATTY-ACID--COA LIGASE"/>
    <property type="match status" value="1"/>
</dbReference>
<evidence type="ECO:0000259" key="1">
    <source>
        <dbReference type="Pfam" id="PF00501"/>
    </source>
</evidence>
<dbReference type="InterPro" id="IPR025110">
    <property type="entry name" value="AMP-bd_C"/>
</dbReference>
<dbReference type="Gene3D" id="3.40.50.12780">
    <property type="entry name" value="N-terminal domain of ligase-like"/>
    <property type="match status" value="1"/>
</dbReference>
<dbReference type="InterPro" id="IPR042099">
    <property type="entry name" value="ANL_N_sf"/>
</dbReference>
<dbReference type="Pfam" id="PF00501">
    <property type="entry name" value="AMP-binding"/>
    <property type="match status" value="1"/>
</dbReference>
<evidence type="ECO:0000259" key="2">
    <source>
        <dbReference type="Pfam" id="PF13193"/>
    </source>
</evidence>
<evidence type="ECO:0000313" key="3">
    <source>
        <dbReference type="EMBL" id="WAX55564.1"/>
    </source>
</evidence>
<name>A0ABY7JT95_9ACTN</name>